<dbReference type="KEGG" id="nai:NECAME_03453"/>
<proteinExistence type="predicted"/>
<gene>
    <name evidence="2" type="ORF">NECAME_03453</name>
</gene>
<dbReference type="AlphaFoldDB" id="W2T5P9"/>
<sequence length="234" mass="26974">MTRKQMKKSEIKRWPIFRVLRPNKDDPRRLHFSGNWREQNNSEGKPPLKLFPKKSHRTTYSLSDNNFDEDYVRINETFFQDVNAKNREIRRQPTGRPLSMDGKSETFTSGISNEDDDNDQPFAVTESLIKSLESADNEVTMPIRTEKAGFLSEIFKKRDHAYTFIVRHVLTTPSDQYAKHPVNTFIESTDGTYLSSTVRPTTTSTFDNELTSVPSVPAHKIQDSIFSGIEKILP</sequence>
<evidence type="ECO:0000256" key="1">
    <source>
        <dbReference type="SAM" id="MobiDB-lite"/>
    </source>
</evidence>
<dbReference type="OrthoDB" id="10615232at2759"/>
<feature type="region of interest" description="Disordered" evidence="1">
    <location>
        <begin position="33"/>
        <end position="52"/>
    </location>
</feature>
<feature type="region of interest" description="Disordered" evidence="1">
    <location>
        <begin position="85"/>
        <end position="120"/>
    </location>
</feature>
<dbReference type="Proteomes" id="UP000053676">
    <property type="component" value="Unassembled WGS sequence"/>
</dbReference>
<protein>
    <submittedName>
        <fullName evidence="2">Uncharacterized protein</fullName>
    </submittedName>
</protein>
<evidence type="ECO:0000313" key="2">
    <source>
        <dbReference type="EMBL" id="ETN76521.1"/>
    </source>
</evidence>
<keyword evidence="3" id="KW-1185">Reference proteome</keyword>
<accession>W2T5P9</accession>
<name>W2T5P9_NECAM</name>
<dbReference type="EMBL" id="KI660223">
    <property type="protein sequence ID" value="ETN76521.1"/>
    <property type="molecule type" value="Genomic_DNA"/>
</dbReference>
<evidence type="ECO:0000313" key="3">
    <source>
        <dbReference type="Proteomes" id="UP000053676"/>
    </source>
</evidence>
<organism evidence="2 3">
    <name type="scientific">Necator americanus</name>
    <name type="common">Human hookworm</name>
    <dbReference type="NCBI Taxonomy" id="51031"/>
    <lineage>
        <taxon>Eukaryota</taxon>
        <taxon>Metazoa</taxon>
        <taxon>Ecdysozoa</taxon>
        <taxon>Nematoda</taxon>
        <taxon>Chromadorea</taxon>
        <taxon>Rhabditida</taxon>
        <taxon>Rhabditina</taxon>
        <taxon>Rhabditomorpha</taxon>
        <taxon>Strongyloidea</taxon>
        <taxon>Ancylostomatidae</taxon>
        <taxon>Bunostominae</taxon>
        <taxon>Necator</taxon>
    </lineage>
</organism>
<reference evidence="3" key="1">
    <citation type="journal article" date="2014" name="Nat. Genet.">
        <title>Genome of the human hookworm Necator americanus.</title>
        <authorList>
            <person name="Tang Y.T."/>
            <person name="Gao X."/>
            <person name="Rosa B.A."/>
            <person name="Abubucker S."/>
            <person name="Hallsworth-Pepin K."/>
            <person name="Martin J."/>
            <person name="Tyagi R."/>
            <person name="Heizer E."/>
            <person name="Zhang X."/>
            <person name="Bhonagiri-Palsikar V."/>
            <person name="Minx P."/>
            <person name="Warren W.C."/>
            <person name="Wang Q."/>
            <person name="Zhan B."/>
            <person name="Hotez P.J."/>
            <person name="Sternberg P.W."/>
            <person name="Dougall A."/>
            <person name="Gaze S.T."/>
            <person name="Mulvenna J."/>
            <person name="Sotillo J."/>
            <person name="Ranganathan S."/>
            <person name="Rabelo E.M."/>
            <person name="Wilson R.K."/>
            <person name="Felgner P.L."/>
            <person name="Bethony J."/>
            <person name="Hawdon J.M."/>
            <person name="Gasser R.B."/>
            <person name="Loukas A."/>
            <person name="Mitreva M."/>
        </authorList>
    </citation>
    <scope>NUCLEOTIDE SEQUENCE [LARGE SCALE GENOMIC DNA]</scope>
</reference>